<dbReference type="AlphaFoldDB" id="A0A285D1W9"/>
<dbReference type="OrthoDB" id="1493526at2"/>
<evidence type="ECO:0000313" key="2">
    <source>
        <dbReference type="Proteomes" id="UP000219467"/>
    </source>
</evidence>
<dbReference type="Proteomes" id="UP000219467">
    <property type="component" value="Unassembled WGS sequence"/>
</dbReference>
<sequence>MNIAPDAPDENEEDVVLTREEPAGDSGFIKFYGLYWRKDLIEWNARQLLGQPGGWMGKGKVAANFDRRKLQMNFWGQKGVYVLYDDSLHPVYAGQAGLTRRDSAGGQAIGDRLNMHRQGVYRNGWSLFSWFGFMEVDKFNLKTEKDEARRLSPRWEFKAQGESNLNLLLASFEAILIEGFAPRFNARGGDLKKAVLVNQFEN</sequence>
<keyword evidence="2" id="KW-1185">Reference proteome</keyword>
<proteinExistence type="predicted"/>
<evidence type="ECO:0000313" key="1">
    <source>
        <dbReference type="EMBL" id="SNX73183.1"/>
    </source>
</evidence>
<name>A0A285D1W9_9RHOB</name>
<dbReference type="EMBL" id="OAOQ01000014">
    <property type="protein sequence ID" value="SNX73183.1"/>
    <property type="molecule type" value="Genomic_DNA"/>
</dbReference>
<gene>
    <name evidence="1" type="ORF">SAMN05878503_11475</name>
</gene>
<dbReference type="RefSeq" id="WP_097031244.1">
    <property type="nucleotide sequence ID" value="NZ_OAOQ01000014.1"/>
</dbReference>
<accession>A0A285D1W9</accession>
<reference evidence="2" key="1">
    <citation type="submission" date="2017-08" db="EMBL/GenBank/DDBJ databases">
        <authorList>
            <person name="Varghese N."/>
            <person name="Submissions S."/>
        </authorList>
    </citation>
    <scope>NUCLEOTIDE SEQUENCE [LARGE SCALE GENOMIC DNA]</scope>
    <source>
        <strain evidence="2">JA234</strain>
    </source>
</reference>
<organism evidence="1 2">
    <name type="scientific">Cereibacter ovatus</name>
    <dbReference type="NCBI Taxonomy" id="439529"/>
    <lineage>
        <taxon>Bacteria</taxon>
        <taxon>Pseudomonadati</taxon>
        <taxon>Pseudomonadota</taxon>
        <taxon>Alphaproteobacteria</taxon>
        <taxon>Rhodobacterales</taxon>
        <taxon>Paracoccaceae</taxon>
        <taxon>Cereibacter</taxon>
    </lineage>
</organism>
<protein>
    <submittedName>
        <fullName evidence="1">Uncharacterized protein</fullName>
    </submittedName>
</protein>